<dbReference type="EMBL" id="VBSP01000013">
    <property type="protein sequence ID" value="TLQ41630.1"/>
    <property type="molecule type" value="Genomic_DNA"/>
</dbReference>
<organism evidence="8 9">
    <name type="scientific">Ruoffia tabacinasalis</name>
    <dbReference type="NCBI Taxonomy" id="87458"/>
    <lineage>
        <taxon>Bacteria</taxon>
        <taxon>Bacillati</taxon>
        <taxon>Bacillota</taxon>
        <taxon>Bacilli</taxon>
        <taxon>Lactobacillales</taxon>
        <taxon>Aerococcaceae</taxon>
        <taxon>Ruoffia</taxon>
    </lineage>
</organism>
<protein>
    <submittedName>
        <fullName evidence="8">M3 family oligoendopeptidase</fullName>
    </submittedName>
</protein>
<evidence type="ECO:0000256" key="3">
    <source>
        <dbReference type="ARBA" id="ARBA00022801"/>
    </source>
</evidence>
<evidence type="ECO:0000256" key="6">
    <source>
        <dbReference type="RuleBase" id="RU003435"/>
    </source>
</evidence>
<keyword evidence="4 6" id="KW-0862">Zinc</keyword>
<dbReference type="Pfam" id="PF01432">
    <property type="entry name" value="Peptidase_M3"/>
    <property type="match status" value="1"/>
</dbReference>
<dbReference type="GO" id="GO:0006508">
    <property type="term" value="P:proteolysis"/>
    <property type="evidence" value="ECO:0007669"/>
    <property type="project" value="UniProtKB-KW"/>
</dbReference>
<keyword evidence="3 6" id="KW-0378">Hydrolase</keyword>
<dbReference type="CDD" id="cd09606">
    <property type="entry name" value="M3B_PepF"/>
    <property type="match status" value="1"/>
</dbReference>
<name>A0A5R9E0S9_9LACT</name>
<keyword evidence="5 6" id="KW-0482">Metalloprotease</keyword>
<dbReference type="RefSeq" id="WP_138404318.1">
    <property type="nucleotide sequence ID" value="NZ_VBSP01000013.1"/>
</dbReference>
<dbReference type="GO" id="GO:0006518">
    <property type="term" value="P:peptide metabolic process"/>
    <property type="evidence" value="ECO:0007669"/>
    <property type="project" value="TreeGrafter"/>
</dbReference>
<dbReference type="InterPro" id="IPR001567">
    <property type="entry name" value="Pept_M3A_M3B_dom"/>
</dbReference>
<comment type="cofactor">
    <cofactor evidence="6">
        <name>Zn(2+)</name>
        <dbReference type="ChEBI" id="CHEBI:29105"/>
    </cofactor>
    <text evidence="6">Binds 1 zinc ion.</text>
</comment>
<dbReference type="Gene3D" id="1.10.1370.30">
    <property type="match status" value="1"/>
</dbReference>
<sequence>MKFNEFNYNRPDLDIFKKDYQENIDQIKNANSVKEALEGIHEIQALQNEINTQSELAEIRFSINTKDAFYKKESDFWNEQLPIISEWETDYYRAILNSPFLSELKQEIAAPFFDIIENSLKVFDPTIIPLLQQENKLVSEYDSLIASAEIDYKGETYNLSGLTPFMQSTDRQERKATSELYANFFQENLADFDRIYDELVKVRHEMATSLGFKDFVEMGYARMNRLDYTRSDVEVFRREVLEQIVPLSTYIYDRQAKRLELDELKYYDLNLSFPTGNAKPIGTAYELIQKAEKMYSDMSPETADFFDFMVKHDLMDLLTKSGKQSGGYCTHIPNFNAPFIFANFNGTSGDVDVLTHEAGHAFQLYRSRWINEPELIWPTHESCEIHSMSMEFIAWPYMDEFFGDKVEKYKYAHLSEAVTFLPYGVLVDHFQHEVYENPTMTPEERRSKWRELEKQYTPWKEYDDNEFYEQGGLWFRQGHIFNSPFYYIDYTLAQVCAFQFWERSHVKEDDSFWSDYLNICRVGGTKSFQEIVKLANLKSPFEENSLSEVTQAIQTYLEAIDEEQLI</sequence>
<dbReference type="GO" id="GO:0004222">
    <property type="term" value="F:metalloendopeptidase activity"/>
    <property type="evidence" value="ECO:0007669"/>
    <property type="project" value="InterPro"/>
</dbReference>
<evidence type="ECO:0000256" key="2">
    <source>
        <dbReference type="ARBA" id="ARBA00022723"/>
    </source>
</evidence>
<comment type="similarity">
    <text evidence="6">Belongs to the peptidase M3 family.</text>
</comment>
<dbReference type="InterPro" id="IPR011976">
    <property type="entry name" value="Pept_M3B_oligopep-rel"/>
</dbReference>
<proteinExistence type="inferred from homology"/>
<dbReference type="OrthoDB" id="9769691at2"/>
<feature type="domain" description="Peptidase M3A/M3B catalytic" evidence="7">
    <location>
        <begin position="165"/>
        <end position="546"/>
    </location>
</feature>
<dbReference type="PANTHER" id="PTHR11804">
    <property type="entry name" value="PROTEASE M3 THIMET OLIGOPEPTIDASE-RELATED"/>
    <property type="match status" value="1"/>
</dbReference>
<dbReference type="InterPro" id="IPR045090">
    <property type="entry name" value="Pept_M3A_M3B"/>
</dbReference>
<evidence type="ECO:0000256" key="4">
    <source>
        <dbReference type="ARBA" id="ARBA00022833"/>
    </source>
</evidence>
<dbReference type="Proteomes" id="UP000306420">
    <property type="component" value="Unassembled WGS sequence"/>
</dbReference>
<dbReference type="GO" id="GO:0046872">
    <property type="term" value="F:metal ion binding"/>
    <property type="evidence" value="ECO:0007669"/>
    <property type="project" value="UniProtKB-UniRule"/>
</dbReference>
<accession>A0A5R9E0S9</accession>
<dbReference type="NCBIfam" id="TIGR02289">
    <property type="entry name" value="M3_not_pepF"/>
    <property type="match status" value="1"/>
</dbReference>
<evidence type="ECO:0000256" key="1">
    <source>
        <dbReference type="ARBA" id="ARBA00022670"/>
    </source>
</evidence>
<evidence type="ECO:0000313" key="9">
    <source>
        <dbReference type="Proteomes" id="UP000306420"/>
    </source>
</evidence>
<reference evidence="8 9" key="1">
    <citation type="submission" date="2019-05" db="EMBL/GenBank/DDBJ databases">
        <title>The metagenome of a microbial culture collection derived from dairy environment covers the genomic content of the human microbiome.</title>
        <authorList>
            <person name="Roder T."/>
            <person name="Wuthrich D."/>
            <person name="Sattari Z."/>
            <person name="Von Ah U."/>
            <person name="Bar C."/>
            <person name="Ronchi F."/>
            <person name="Macpherson A.J."/>
            <person name="Ganal-Vonarburg S.C."/>
            <person name="Bruggmann R."/>
            <person name="Vergeres G."/>
        </authorList>
    </citation>
    <scope>NUCLEOTIDE SEQUENCE [LARGE SCALE GENOMIC DNA]</scope>
    <source>
        <strain evidence="8 9">FAM 24227</strain>
    </source>
</reference>
<dbReference type="AlphaFoldDB" id="A0A5R9E0S9"/>
<keyword evidence="1 6" id="KW-0645">Protease</keyword>
<evidence type="ECO:0000259" key="7">
    <source>
        <dbReference type="Pfam" id="PF01432"/>
    </source>
</evidence>
<evidence type="ECO:0000313" key="8">
    <source>
        <dbReference type="EMBL" id="TLQ41630.1"/>
    </source>
</evidence>
<gene>
    <name evidence="8" type="ORF">FEZ33_05055</name>
</gene>
<dbReference type="SUPFAM" id="SSF55486">
    <property type="entry name" value="Metalloproteases ('zincins'), catalytic domain"/>
    <property type="match status" value="1"/>
</dbReference>
<dbReference type="PANTHER" id="PTHR11804:SF28">
    <property type="entry name" value="OLIGOENDOPEPTIDASE F"/>
    <property type="match status" value="1"/>
</dbReference>
<comment type="caution">
    <text evidence="8">The sequence shown here is derived from an EMBL/GenBank/DDBJ whole genome shotgun (WGS) entry which is preliminary data.</text>
</comment>
<keyword evidence="2 6" id="KW-0479">Metal-binding</keyword>
<evidence type="ECO:0000256" key="5">
    <source>
        <dbReference type="ARBA" id="ARBA00023049"/>
    </source>
</evidence>